<dbReference type="SMART" id="SM00498">
    <property type="entry name" value="FH2"/>
    <property type="match status" value="1"/>
</dbReference>
<feature type="compositionally biased region" description="Polar residues" evidence="2">
    <location>
        <begin position="699"/>
        <end position="710"/>
    </location>
</feature>
<proteinExistence type="predicted"/>
<gene>
    <name evidence="4" type="ORF">POCTA_138.1.T0850136</name>
</gene>
<feature type="domain" description="FH2" evidence="3">
    <location>
        <begin position="703"/>
        <end position="1086"/>
    </location>
</feature>
<feature type="compositionally biased region" description="Polar residues" evidence="2">
    <location>
        <begin position="1112"/>
        <end position="1135"/>
    </location>
</feature>
<dbReference type="InterPro" id="IPR015425">
    <property type="entry name" value="FH2_Formin"/>
</dbReference>
<feature type="region of interest" description="Disordered" evidence="2">
    <location>
        <begin position="755"/>
        <end position="777"/>
    </location>
</feature>
<feature type="compositionally biased region" description="Low complexity" evidence="2">
    <location>
        <begin position="1078"/>
        <end position="1105"/>
    </location>
</feature>
<comment type="caution">
    <text evidence="4">The sequence shown here is derived from an EMBL/GenBank/DDBJ whole genome shotgun (WGS) entry which is preliminary data.</text>
</comment>
<keyword evidence="5" id="KW-1185">Reference proteome</keyword>
<keyword evidence="1" id="KW-0175">Coiled coil</keyword>
<accession>A0A8S1W9Y2</accession>
<feature type="coiled-coil region" evidence="1">
    <location>
        <begin position="472"/>
        <end position="583"/>
    </location>
</feature>
<dbReference type="EMBL" id="CAJJDP010000084">
    <property type="protein sequence ID" value="CAD8185362.1"/>
    <property type="molecule type" value="Genomic_DNA"/>
</dbReference>
<organism evidence="4 5">
    <name type="scientific">Paramecium octaurelia</name>
    <dbReference type="NCBI Taxonomy" id="43137"/>
    <lineage>
        <taxon>Eukaryota</taxon>
        <taxon>Sar</taxon>
        <taxon>Alveolata</taxon>
        <taxon>Ciliophora</taxon>
        <taxon>Intramacronucleata</taxon>
        <taxon>Oligohymenophorea</taxon>
        <taxon>Peniculida</taxon>
        <taxon>Parameciidae</taxon>
        <taxon>Paramecium</taxon>
    </lineage>
</organism>
<feature type="region of interest" description="Disordered" evidence="2">
    <location>
        <begin position="1078"/>
        <end position="1154"/>
    </location>
</feature>
<sequence length="1154" mass="132184">MGNNIPKDASFEYQIINKLGTISITYEDLKGNFTFPKMPNKKTLVLEEFRKFLDEIILLPSDKHIIEQLPLKIKWRLIHRHNVEKEKLSDIIPHLEESEKSEIQHLVDECVAKPSTIALQNLQRRLENPEEDEWNQFLIYRGLFKLLEVLEQCELNARSTKNYKLCVAFLRFIYFINQSEQASDDLSSIPGAFRIIFANFHPVHIEMSCLVLEIFAGENGLIYKDNVEDILESFASYRQDHSLKYRLEIFVRTVYQSDNIMMVVNILGFLRNIQPHIRNELESSVISPYNFAAILKLIEQRINEYNIDACTYESIQNKLIKYQNIDHFFKQKSPFIKNPILFNESREDQTKSENIQFTQLPQEGEAQFYLEKHDEASFQLQQQNLLQIIKEIRNFEFDSERKPSKIIEFSDQKLFDIVKQQSLQLDSYGKFLSILNFMSNLKVRDMWELSEQALHRMLIDEEDDEIIEIPKHDQIYEDYEKAQQSIRDLEKQIKSIIQGQKQAQMQLTSKEQEVIKLNEKITQTNSLQQEYLTQIDKLTKELENIKAQTILKEAQNIENSKEIEKLKNQIKNLEKLNQTIQAAGPSNTSQQVPQQPSNTSSLPPPPPPPPPPVQSAPLPPPPPPPKIAAPPPPPPPPPMKAGPPPPPPPPGAPRPPGGPPPPPPPPGNKAGGPPPPPPPGAPQPPGGSAPPPPFGAPPQNQGLKQKQNPSVPMKPVQWTIITQKAQIKDTIFENIKDLDVKLDIEFLEKEFSKKQQAQQADTNSKSQSAQPQKISLLQPERQKNMELVLMKLKISPPLIYEALIKCDEKILTLPTLESLDVITPTEDEIGTVQGFDGDKELLGNPEKYILKISQLKGFSIRIKALKFSCQYVEYVTDLDAQITSLDVFNDLLAMGWVTQLIEYSLAVGNYLNGQSAKGGAWGFKLEQIEKLTDVKGSDNKSNVLQYVIKQIKFNEEIDLERFDIITKLPITQLNTNLNEIKKGMNTVSKAIECKSNDENDKIVDTLKDVQSKLQEMTKDLELKIQKLDTDYKKTAKYLCENPADASDKFGEKLMKFLRCIKQQRDKIREEELKQQKQQQQQQQNTKKQLESQQQQSQQQQQQQKNDVIPPSMKSSQTKTQTNKMVIRSSILQAQRPSMMVNSLRKKSQFQKLIG</sequence>
<protein>
    <recommendedName>
        <fullName evidence="3">FH2 domain-containing protein</fullName>
    </recommendedName>
</protein>
<feature type="coiled-coil region" evidence="1">
    <location>
        <begin position="999"/>
        <end position="1026"/>
    </location>
</feature>
<dbReference type="OMA" id="RIIFANF"/>
<dbReference type="PROSITE" id="PS51444">
    <property type="entry name" value="FH2"/>
    <property type="match status" value="1"/>
</dbReference>
<dbReference type="AlphaFoldDB" id="A0A8S1W9Y2"/>
<evidence type="ECO:0000256" key="1">
    <source>
        <dbReference type="SAM" id="Coils"/>
    </source>
</evidence>
<dbReference type="OrthoDB" id="1668162at2759"/>
<dbReference type="InterPro" id="IPR051425">
    <property type="entry name" value="Formin_Homology"/>
</dbReference>
<dbReference type="Pfam" id="PF02181">
    <property type="entry name" value="FH2"/>
    <property type="match status" value="1"/>
</dbReference>
<reference evidence="4" key="1">
    <citation type="submission" date="2021-01" db="EMBL/GenBank/DDBJ databases">
        <authorList>
            <consortium name="Genoscope - CEA"/>
            <person name="William W."/>
        </authorList>
    </citation>
    <scope>NUCLEOTIDE SEQUENCE</scope>
</reference>
<feature type="compositionally biased region" description="Polar residues" evidence="2">
    <location>
        <begin position="583"/>
        <end position="601"/>
    </location>
</feature>
<dbReference type="PANTHER" id="PTHR45725:SF1">
    <property type="entry name" value="DISHEVELLED ASSOCIATED ACTIVATOR OF MORPHOGENESIS, ISOFORM D"/>
    <property type="match status" value="1"/>
</dbReference>
<dbReference type="PANTHER" id="PTHR45725">
    <property type="entry name" value="FORMIN HOMOLOGY 2 FAMILY MEMBER"/>
    <property type="match status" value="1"/>
</dbReference>
<feature type="region of interest" description="Disordered" evidence="2">
    <location>
        <begin position="583"/>
        <end position="712"/>
    </location>
</feature>
<evidence type="ECO:0000313" key="4">
    <source>
        <dbReference type="EMBL" id="CAD8185362.1"/>
    </source>
</evidence>
<feature type="compositionally biased region" description="Polar residues" evidence="2">
    <location>
        <begin position="755"/>
        <end position="775"/>
    </location>
</feature>
<evidence type="ECO:0000259" key="3">
    <source>
        <dbReference type="PROSITE" id="PS51444"/>
    </source>
</evidence>
<feature type="compositionally biased region" description="Pro residues" evidence="2">
    <location>
        <begin position="602"/>
        <end position="696"/>
    </location>
</feature>
<evidence type="ECO:0000256" key="2">
    <source>
        <dbReference type="SAM" id="MobiDB-lite"/>
    </source>
</evidence>
<name>A0A8S1W9Y2_PAROT</name>
<dbReference type="Proteomes" id="UP000683925">
    <property type="component" value="Unassembled WGS sequence"/>
</dbReference>
<evidence type="ECO:0000313" key="5">
    <source>
        <dbReference type="Proteomes" id="UP000683925"/>
    </source>
</evidence>